<name>A0A4U5N0U9_STECR</name>
<dbReference type="EMBL" id="AZBU02000005">
    <property type="protein sequence ID" value="TKR75860.1"/>
    <property type="molecule type" value="Genomic_DNA"/>
</dbReference>
<reference evidence="1 2" key="2">
    <citation type="journal article" date="2019" name="G3 (Bethesda)">
        <title>Hybrid Assembly of the Genome of the Entomopathogenic Nematode Steinernema carpocapsae Identifies the X-Chromosome.</title>
        <authorList>
            <person name="Serra L."/>
            <person name="Macchietto M."/>
            <person name="Macias-Munoz A."/>
            <person name="McGill C.J."/>
            <person name="Rodriguez I.M."/>
            <person name="Rodriguez B."/>
            <person name="Murad R."/>
            <person name="Mortazavi A."/>
        </authorList>
    </citation>
    <scope>NUCLEOTIDE SEQUENCE [LARGE SCALE GENOMIC DNA]</scope>
    <source>
        <strain evidence="1 2">ALL</strain>
    </source>
</reference>
<protein>
    <submittedName>
        <fullName evidence="1">Uncharacterized protein</fullName>
    </submittedName>
</protein>
<dbReference type="Proteomes" id="UP000298663">
    <property type="component" value="Unassembled WGS sequence"/>
</dbReference>
<comment type="caution">
    <text evidence="1">The sequence shown here is derived from an EMBL/GenBank/DDBJ whole genome shotgun (WGS) entry which is preliminary data.</text>
</comment>
<dbReference type="AlphaFoldDB" id="A0A4U5N0U9"/>
<proteinExistence type="predicted"/>
<gene>
    <name evidence="1" type="ORF">L596_017095</name>
</gene>
<organism evidence="1 2">
    <name type="scientific">Steinernema carpocapsae</name>
    <name type="common">Entomopathogenic nematode</name>
    <dbReference type="NCBI Taxonomy" id="34508"/>
    <lineage>
        <taxon>Eukaryota</taxon>
        <taxon>Metazoa</taxon>
        <taxon>Ecdysozoa</taxon>
        <taxon>Nematoda</taxon>
        <taxon>Chromadorea</taxon>
        <taxon>Rhabditida</taxon>
        <taxon>Tylenchina</taxon>
        <taxon>Panagrolaimomorpha</taxon>
        <taxon>Strongyloidoidea</taxon>
        <taxon>Steinernematidae</taxon>
        <taxon>Steinernema</taxon>
    </lineage>
</organism>
<sequence length="76" mass="8659">MYGLSIWLRREMSERNHLAAPRAVGSVGCKFTREHERAVKSCFLSTENVIKELFDFASFVCDSDEEDGIPCENVDD</sequence>
<keyword evidence="2" id="KW-1185">Reference proteome</keyword>
<evidence type="ECO:0000313" key="1">
    <source>
        <dbReference type="EMBL" id="TKR75860.1"/>
    </source>
</evidence>
<evidence type="ECO:0000313" key="2">
    <source>
        <dbReference type="Proteomes" id="UP000298663"/>
    </source>
</evidence>
<reference evidence="1 2" key="1">
    <citation type="journal article" date="2015" name="Genome Biol.">
        <title>Comparative genomics of Steinernema reveals deeply conserved gene regulatory networks.</title>
        <authorList>
            <person name="Dillman A.R."/>
            <person name="Macchietto M."/>
            <person name="Porter C.F."/>
            <person name="Rogers A."/>
            <person name="Williams B."/>
            <person name="Antoshechkin I."/>
            <person name="Lee M.M."/>
            <person name="Goodwin Z."/>
            <person name="Lu X."/>
            <person name="Lewis E.E."/>
            <person name="Goodrich-Blair H."/>
            <person name="Stock S.P."/>
            <person name="Adams B.J."/>
            <person name="Sternberg P.W."/>
            <person name="Mortazavi A."/>
        </authorList>
    </citation>
    <scope>NUCLEOTIDE SEQUENCE [LARGE SCALE GENOMIC DNA]</scope>
    <source>
        <strain evidence="1 2">ALL</strain>
    </source>
</reference>
<accession>A0A4U5N0U9</accession>